<reference evidence="3" key="1">
    <citation type="submission" date="2017-02" db="UniProtKB">
        <authorList>
            <consortium name="WormBaseParasite"/>
        </authorList>
    </citation>
    <scope>IDENTIFICATION</scope>
</reference>
<gene>
    <name evidence="1" type="ORF">NBR_LOCUS8952</name>
</gene>
<name>A0A0N4Y0B4_NIPBR</name>
<reference evidence="1 2" key="2">
    <citation type="submission" date="2018-11" db="EMBL/GenBank/DDBJ databases">
        <authorList>
            <consortium name="Pathogen Informatics"/>
        </authorList>
    </citation>
    <scope>NUCLEOTIDE SEQUENCE [LARGE SCALE GENOMIC DNA]</scope>
</reference>
<sequence>MLQKHVEETFPLQFVDDLRHQQDMVARLMENLRMTDDVSRLHGEVIIDATHNPNSALLRAVRRFVPDAPVMSLNGNVSDQKTISVHLYEPFEITRIAQIMPSSTADESSLARIRTLLAAANIAEINAEQGDVAQRALSEWRDQDTSTPQLERVIASIVPARSHVHKPSYLQSVMH</sequence>
<dbReference type="Proteomes" id="UP000271162">
    <property type="component" value="Unassembled WGS sequence"/>
</dbReference>
<dbReference type="AlphaFoldDB" id="A0A0N4Y0B4"/>
<organism evidence="3">
    <name type="scientific">Nippostrongylus brasiliensis</name>
    <name type="common">Rat hookworm</name>
    <dbReference type="NCBI Taxonomy" id="27835"/>
    <lineage>
        <taxon>Eukaryota</taxon>
        <taxon>Metazoa</taxon>
        <taxon>Ecdysozoa</taxon>
        <taxon>Nematoda</taxon>
        <taxon>Chromadorea</taxon>
        <taxon>Rhabditida</taxon>
        <taxon>Rhabditina</taxon>
        <taxon>Rhabditomorpha</taxon>
        <taxon>Strongyloidea</taxon>
        <taxon>Heligmosomidae</taxon>
        <taxon>Nippostrongylus</taxon>
    </lineage>
</organism>
<evidence type="ECO:0000313" key="1">
    <source>
        <dbReference type="EMBL" id="VDL72541.1"/>
    </source>
</evidence>
<evidence type="ECO:0000313" key="3">
    <source>
        <dbReference type="WBParaSite" id="NBR_0000895101-mRNA-1"/>
    </source>
</evidence>
<dbReference type="EMBL" id="UYSL01020071">
    <property type="protein sequence ID" value="VDL72541.1"/>
    <property type="molecule type" value="Genomic_DNA"/>
</dbReference>
<proteinExistence type="predicted"/>
<accession>A0A0N4Y0B4</accession>
<evidence type="ECO:0000313" key="2">
    <source>
        <dbReference type="Proteomes" id="UP000271162"/>
    </source>
</evidence>
<keyword evidence="2" id="KW-1185">Reference proteome</keyword>
<protein>
    <submittedName>
        <fullName evidence="1 3">Uncharacterized protein</fullName>
    </submittedName>
</protein>
<dbReference type="WBParaSite" id="NBR_0000895101-mRNA-1">
    <property type="protein sequence ID" value="NBR_0000895101-mRNA-1"/>
    <property type="gene ID" value="NBR_0000895101"/>
</dbReference>
<dbReference type="OMA" id="KVNAQKF"/>